<dbReference type="AlphaFoldDB" id="A0A2N7PQL9"/>
<feature type="binding site" evidence="10">
    <location>
        <begin position="155"/>
        <end position="158"/>
    </location>
    <ligand>
        <name>substrate</name>
    </ligand>
</feature>
<evidence type="ECO:0000256" key="4">
    <source>
        <dbReference type="ARBA" id="ARBA00022741"/>
    </source>
</evidence>
<feature type="binding site" evidence="10">
    <location>
        <position position="43"/>
    </location>
    <ligand>
        <name>Mg(2+)</name>
        <dbReference type="ChEBI" id="CHEBI:18420"/>
    </ligand>
</feature>
<evidence type="ECO:0000313" key="12">
    <source>
        <dbReference type="EMBL" id="PMP69216.1"/>
    </source>
</evidence>
<dbReference type="Proteomes" id="UP000235460">
    <property type="component" value="Unassembled WGS sequence"/>
</dbReference>
<dbReference type="Pfam" id="PF01725">
    <property type="entry name" value="Ham1p_like"/>
    <property type="match status" value="1"/>
</dbReference>
<evidence type="ECO:0000256" key="6">
    <source>
        <dbReference type="ARBA" id="ARBA00022842"/>
    </source>
</evidence>
<comment type="catalytic activity">
    <reaction evidence="8 10">
        <text>dITP + H2O = dIMP + diphosphate + H(+)</text>
        <dbReference type="Rhea" id="RHEA:28342"/>
        <dbReference type="ChEBI" id="CHEBI:15377"/>
        <dbReference type="ChEBI" id="CHEBI:15378"/>
        <dbReference type="ChEBI" id="CHEBI:33019"/>
        <dbReference type="ChEBI" id="CHEBI:61194"/>
        <dbReference type="ChEBI" id="CHEBI:61382"/>
        <dbReference type="EC" id="3.6.1.66"/>
    </reaction>
</comment>
<feature type="binding site" evidence="10">
    <location>
        <begin position="10"/>
        <end position="15"/>
    </location>
    <ligand>
        <name>substrate</name>
    </ligand>
</feature>
<evidence type="ECO:0000256" key="1">
    <source>
        <dbReference type="ARBA" id="ARBA00008023"/>
    </source>
</evidence>
<dbReference type="GO" id="GO:0046872">
    <property type="term" value="F:metal ion binding"/>
    <property type="evidence" value="ECO:0007669"/>
    <property type="project" value="UniProtKB-KW"/>
</dbReference>
<keyword evidence="5 10" id="KW-0378">Hydrolase</keyword>
<comment type="catalytic activity">
    <reaction evidence="10">
        <text>ITP + H2O = IMP + diphosphate + H(+)</text>
        <dbReference type="Rhea" id="RHEA:29399"/>
        <dbReference type="ChEBI" id="CHEBI:15377"/>
        <dbReference type="ChEBI" id="CHEBI:15378"/>
        <dbReference type="ChEBI" id="CHEBI:33019"/>
        <dbReference type="ChEBI" id="CHEBI:58053"/>
        <dbReference type="ChEBI" id="CHEBI:61402"/>
        <dbReference type="EC" id="3.6.1.66"/>
    </reaction>
</comment>
<keyword evidence="4 10" id="KW-0547">Nucleotide-binding</keyword>
<dbReference type="EMBL" id="PNIK01000002">
    <property type="protein sequence ID" value="PMP69216.1"/>
    <property type="molecule type" value="Genomic_DNA"/>
</dbReference>
<accession>A0A2N7PQL9</accession>
<evidence type="ECO:0000256" key="7">
    <source>
        <dbReference type="ARBA" id="ARBA00023080"/>
    </source>
</evidence>
<comment type="catalytic activity">
    <reaction evidence="9 10">
        <text>XTP + H2O = XMP + diphosphate + H(+)</text>
        <dbReference type="Rhea" id="RHEA:28610"/>
        <dbReference type="ChEBI" id="CHEBI:15377"/>
        <dbReference type="ChEBI" id="CHEBI:15378"/>
        <dbReference type="ChEBI" id="CHEBI:33019"/>
        <dbReference type="ChEBI" id="CHEBI:57464"/>
        <dbReference type="ChEBI" id="CHEBI:61314"/>
        <dbReference type="EC" id="3.6.1.66"/>
    </reaction>
</comment>
<reference evidence="14 15" key="1">
    <citation type="submission" date="2018-01" db="EMBL/GenBank/DDBJ databases">
        <title>Metagenomic assembled genomes from two thermal pools in the Uzon Caldera, Kamchatka, Russia.</title>
        <authorList>
            <person name="Wilkins L."/>
            <person name="Ettinger C."/>
        </authorList>
    </citation>
    <scope>NUCLEOTIDE SEQUENCE [LARGE SCALE GENOMIC DNA]</scope>
    <source>
        <strain evidence="13">ARK-04</strain>
        <strain evidence="12">ZAV-08</strain>
    </source>
</reference>
<comment type="similarity">
    <text evidence="1 10 11">Belongs to the HAM1 NTPase family.</text>
</comment>
<keyword evidence="6 10" id="KW-0460">Magnesium</keyword>
<dbReference type="EC" id="3.6.1.66" evidence="10"/>
<name>A0A2N7PQL9_9BACT</name>
<comment type="caution">
    <text evidence="12">The sequence shown here is derived from an EMBL/GenBank/DDBJ whole genome shotgun (WGS) entry which is preliminary data.</text>
</comment>
<evidence type="ECO:0000256" key="9">
    <source>
        <dbReference type="ARBA" id="ARBA00052017"/>
    </source>
</evidence>
<dbReference type="GO" id="GO:0036222">
    <property type="term" value="F:XTP diphosphatase activity"/>
    <property type="evidence" value="ECO:0007669"/>
    <property type="project" value="UniProtKB-UniRule"/>
</dbReference>
<sequence length="206" mass="23207">MGSSVLLIATSNMGKVKEINELLKDLHLEIKTLQDFCKIESPEETGKTFFENAYLKAKYWAEKTGLMCLADDSGLEVEALNNAPGVYSSRFAGENATDEENNRKLLELLQGIPFEKRKARFVCVIVVYHPSGKYITTEGTWEGVIGFEPRGSYGFGYDPIFLVPEYDYKKTAAELAPEEKNKLSHRGKALIKLKEILPDFLKSIKQ</sequence>
<evidence type="ECO:0000313" key="14">
    <source>
        <dbReference type="Proteomes" id="UP000235460"/>
    </source>
</evidence>
<evidence type="ECO:0000313" key="15">
    <source>
        <dbReference type="Proteomes" id="UP000235619"/>
    </source>
</evidence>
<organism evidence="12 14">
    <name type="scientific">Thermodesulfobacterium geofontis</name>
    <dbReference type="NCBI Taxonomy" id="1295609"/>
    <lineage>
        <taxon>Bacteria</taxon>
        <taxon>Pseudomonadati</taxon>
        <taxon>Thermodesulfobacteriota</taxon>
        <taxon>Thermodesulfobacteria</taxon>
        <taxon>Thermodesulfobacteriales</taxon>
        <taxon>Thermodesulfobacteriaceae</taxon>
        <taxon>Thermodesulfobacterium</taxon>
    </lineage>
</organism>
<dbReference type="NCBIfam" id="NF011397">
    <property type="entry name" value="PRK14822.1"/>
    <property type="match status" value="1"/>
</dbReference>
<dbReference type="GO" id="GO:0005829">
    <property type="term" value="C:cytosol"/>
    <property type="evidence" value="ECO:0007669"/>
    <property type="project" value="TreeGrafter"/>
</dbReference>
<dbReference type="PANTHER" id="PTHR11067">
    <property type="entry name" value="INOSINE TRIPHOSPHATE PYROPHOSPHATASE/HAM1 PROTEIN"/>
    <property type="match status" value="1"/>
</dbReference>
<evidence type="ECO:0000256" key="3">
    <source>
        <dbReference type="ARBA" id="ARBA00022723"/>
    </source>
</evidence>
<dbReference type="Proteomes" id="UP000235619">
    <property type="component" value="Unassembled WGS sequence"/>
</dbReference>
<dbReference type="SUPFAM" id="SSF52972">
    <property type="entry name" value="ITPase-like"/>
    <property type="match status" value="1"/>
</dbReference>
<dbReference type="GO" id="GO:0036220">
    <property type="term" value="F:ITP diphosphatase activity"/>
    <property type="evidence" value="ECO:0007669"/>
    <property type="project" value="UniProtKB-UniRule"/>
</dbReference>
<dbReference type="InterPro" id="IPR020922">
    <property type="entry name" value="dITP/XTP_pyrophosphatase"/>
</dbReference>
<evidence type="ECO:0000256" key="5">
    <source>
        <dbReference type="ARBA" id="ARBA00022801"/>
    </source>
</evidence>
<proteinExistence type="inferred from homology"/>
<comment type="cofactor">
    <cofactor evidence="10">
        <name>Mg(2+)</name>
        <dbReference type="ChEBI" id="CHEBI:18420"/>
    </cofactor>
    <text evidence="10">Binds 1 Mg(2+) ion per subunit.</text>
</comment>
<feature type="binding site" evidence="10">
    <location>
        <position position="72"/>
    </location>
    <ligand>
        <name>Mg(2+)</name>
        <dbReference type="ChEBI" id="CHEBI:18420"/>
    </ligand>
</feature>
<dbReference type="InterPro" id="IPR029001">
    <property type="entry name" value="ITPase-like_fam"/>
</dbReference>
<comment type="subunit">
    <text evidence="2 10">Homodimer.</text>
</comment>
<dbReference type="NCBIfam" id="TIGR00042">
    <property type="entry name" value="RdgB/HAM1 family non-canonical purine NTP pyrophosphatase"/>
    <property type="match status" value="1"/>
</dbReference>
<dbReference type="HAMAP" id="MF_01405">
    <property type="entry name" value="Non_canon_purine_NTPase"/>
    <property type="match status" value="1"/>
</dbReference>
<evidence type="ECO:0000256" key="10">
    <source>
        <dbReference type="HAMAP-Rule" id="MF_01405"/>
    </source>
</evidence>
<dbReference type="EMBL" id="PNJD01000475">
    <property type="protein sequence ID" value="PMP93371.1"/>
    <property type="molecule type" value="Genomic_DNA"/>
</dbReference>
<keyword evidence="3 10" id="KW-0479">Metal-binding</keyword>
<evidence type="ECO:0000256" key="8">
    <source>
        <dbReference type="ARBA" id="ARBA00051875"/>
    </source>
</evidence>
<dbReference type="FunFam" id="3.90.950.10:FF:000001">
    <property type="entry name" value="dITP/XTP pyrophosphatase"/>
    <property type="match status" value="1"/>
</dbReference>
<dbReference type="GO" id="GO:0017111">
    <property type="term" value="F:ribonucleoside triphosphate phosphatase activity"/>
    <property type="evidence" value="ECO:0007669"/>
    <property type="project" value="InterPro"/>
</dbReference>
<gene>
    <name evidence="13" type="ORF">C0169_07865</name>
    <name evidence="12" type="ORF">C0190_00225</name>
</gene>
<dbReference type="InterPro" id="IPR002637">
    <property type="entry name" value="RdgB/HAM1"/>
</dbReference>
<dbReference type="Gene3D" id="3.90.950.10">
    <property type="match status" value="1"/>
</dbReference>
<evidence type="ECO:0000256" key="11">
    <source>
        <dbReference type="RuleBase" id="RU003781"/>
    </source>
</evidence>
<dbReference type="GO" id="GO:0035870">
    <property type="term" value="F:dITP diphosphatase activity"/>
    <property type="evidence" value="ECO:0007669"/>
    <property type="project" value="UniProtKB-UniRule"/>
</dbReference>
<dbReference type="GO" id="GO:0000166">
    <property type="term" value="F:nucleotide binding"/>
    <property type="evidence" value="ECO:0007669"/>
    <property type="project" value="UniProtKB-KW"/>
</dbReference>
<feature type="binding site" evidence="10">
    <location>
        <position position="180"/>
    </location>
    <ligand>
        <name>substrate</name>
    </ligand>
</feature>
<keyword evidence="7 10" id="KW-0546">Nucleotide metabolism</keyword>
<comment type="function">
    <text evidence="10">Pyrophosphatase that catalyzes the hydrolysis of nucleoside triphosphates to their monophosphate derivatives, with a high preference for the non-canonical purine nucleotides XTP (xanthosine triphosphate), dITP (deoxyinosine triphosphate) and ITP. Seems to function as a house-cleaning enzyme that removes non-canonical purine nucleotides from the nucleotide pool, thus preventing their incorporation into DNA/RNA and avoiding chromosomal lesions.</text>
</comment>
<evidence type="ECO:0000256" key="2">
    <source>
        <dbReference type="ARBA" id="ARBA00011738"/>
    </source>
</evidence>
<dbReference type="GO" id="GO:0009117">
    <property type="term" value="P:nucleotide metabolic process"/>
    <property type="evidence" value="ECO:0007669"/>
    <property type="project" value="UniProtKB-KW"/>
</dbReference>
<dbReference type="PANTHER" id="PTHR11067:SF9">
    <property type="entry name" value="INOSINE TRIPHOSPHATE PYROPHOSPHATASE"/>
    <property type="match status" value="1"/>
</dbReference>
<dbReference type="CDD" id="cd00515">
    <property type="entry name" value="HAM1"/>
    <property type="match status" value="1"/>
</dbReference>
<feature type="binding site" evidence="10">
    <location>
        <begin position="185"/>
        <end position="186"/>
    </location>
    <ligand>
        <name>substrate</name>
    </ligand>
</feature>
<dbReference type="GO" id="GO:0009146">
    <property type="term" value="P:purine nucleoside triphosphate catabolic process"/>
    <property type="evidence" value="ECO:0007669"/>
    <property type="project" value="UniProtKB-UniRule"/>
</dbReference>
<protein>
    <recommendedName>
        <fullName evidence="10">dITP/XTP pyrophosphatase</fullName>
        <ecNumber evidence="10">3.6.1.66</ecNumber>
    </recommendedName>
    <alternativeName>
        <fullName evidence="10">Non-canonical purine NTP pyrophosphatase</fullName>
    </alternativeName>
    <alternativeName>
        <fullName evidence="10">Non-standard purine NTP pyrophosphatase</fullName>
    </alternativeName>
    <alternativeName>
        <fullName evidence="10">Nucleoside-triphosphate diphosphatase</fullName>
    </alternativeName>
    <alternativeName>
        <fullName evidence="10">Nucleoside-triphosphate pyrophosphatase</fullName>
        <shortName evidence="10">NTPase</shortName>
    </alternativeName>
</protein>
<feature type="binding site" evidence="10">
    <location>
        <position position="73"/>
    </location>
    <ligand>
        <name>substrate</name>
    </ligand>
</feature>
<evidence type="ECO:0000313" key="13">
    <source>
        <dbReference type="EMBL" id="PMP93371.1"/>
    </source>
</evidence>
<feature type="active site" description="Proton acceptor" evidence="10">
    <location>
        <position position="72"/>
    </location>
</feature>